<name>A0A0F5LVY0_9HYPH</name>
<keyword evidence="1" id="KW-1133">Transmembrane helix</keyword>
<dbReference type="Pfam" id="PF11139">
    <property type="entry name" value="SfLAP"/>
    <property type="match status" value="1"/>
</dbReference>
<keyword evidence="1" id="KW-0812">Transmembrane</keyword>
<reference evidence="2 4" key="1">
    <citation type="submission" date="2015-03" db="EMBL/GenBank/DDBJ databases">
        <authorList>
            <person name="Hassan Y.I."/>
            <person name="Lepp D."/>
            <person name="Zhou T."/>
        </authorList>
    </citation>
    <scope>NUCLEOTIDE SEQUENCE [LARGE SCALE GENOMIC DNA]</scope>
    <source>
        <strain evidence="2 4">DSM 17137</strain>
    </source>
</reference>
<keyword evidence="1" id="KW-0472">Membrane</keyword>
<dbReference type="AlphaFoldDB" id="A0A0F5LVY0"/>
<reference evidence="3 5" key="2">
    <citation type="submission" date="2016-11" db="EMBL/GenBank/DDBJ databases">
        <authorList>
            <person name="Jaros S."/>
            <person name="Januszkiewicz K."/>
            <person name="Wedrychowicz H."/>
        </authorList>
    </citation>
    <scope>NUCLEOTIDE SEQUENCE [LARGE SCALE GENOMIC DNA]</scope>
    <source>
        <strain evidence="3 5">DSM 17137</strain>
    </source>
</reference>
<dbReference type="Proteomes" id="UP000033608">
    <property type="component" value="Unassembled WGS sequence"/>
</dbReference>
<keyword evidence="4" id="KW-1185">Reference proteome</keyword>
<evidence type="ECO:0000313" key="4">
    <source>
        <dbReference type="Proteomes" id="UP000033608"/>
    </source>
</evidence>
<proteinExistence type="predicted"/>
<dbReference type="InterPro" id="IPR021315">
    <property type="entry name" value="Gap/Sap"/>
</dbReference>
<dbReference type="EMBL" id="LAJF01000036">
    <property type="protein sequence ID" value="KKB86493.1"/>
    <property type="molecule type" value="Genomic_DNA"/>
</dbReference>
<feature type="transmembrane region" description="Helical" evidence="1">
    <location>
        <begin position="202"/>
        <end position="225"/>
    </location>
</feature>
<dbReference type="OrthoDB" id="4753036at2"/>
<feature type="transmembrane region" description="Helical" evidence="1">
    <location>
        <begin position="12"/>
        <end position="31"/>
    </location>
</feature>
<feature type="transmembrane region" description="Helical" evidence="1">
    <location>
        <begin position="160"/>
        <end position="182"/>
    </location>
</feature>
<evidence type="ECO:0000313" key="3">
    <source>
        <dbReference type="EMBL" id="SHE86716.1"/>
    </source>
</evidence>
<feature type="transmembrane region" description="Helical" evidence="1">
    <location>
        <begin position="38"/>
        <end position="61"/>
    </location>
</feature>
<gene>
    <name evidence="3" type="ORF">SAMN02745223_01269</name>
    <name evidence="2" type="ORF">VW29_02780</name>
</gene>
<protein>
    <submittedName>
        <fullName evidence="3">Sap, sulfolipid-1-addressing protein</fullName>
    </submittedName>
</protein>
<evidence type="ECO:0000313" key="5">
    <source>
        <dbReference type="Proteomes" id="UP000184533"/>
    </source>
</evidence>
<evidence type="ECO:0000256" key="1">
    <source>
        <dbReference type="SAM" id="Phobius"/>
    </source>
</evidence>
<dbReference type="RefSeq" id="WP_046133822.1">
    <property type="nucleotide sequence ID" value="NZ_FQVC01000003.1"/>
</dbReference>
<dbReference type="Proteomes" id="UP000184533">
    <property type="component" value="Unassembled WGS sequence"/>
</dbReference>
<dbReference type="EMBL" id="FQVC01000003">
    <property type="protein sequence ID" value="SHE86716.1"/>
    <property type="molecule type" value="Genomic_DNA"/>
</dbReference>
<evidence type="ECO:0000313" key="2">
    <source>
        <dbReference type="EMBL" id="KKB86493.1"/>
    </source>
</evidence>
<feature type="transmembrane region" description="Helical" evidence="1">
    <location>
        <begin position="73"/>
        <end position="91"/>
    </location>
</feature>
<accession>A0A0F5LVY0</accession>
<organism evidence="2 4">
    <name type="scientific">Devosia limi DSM 17137</name>
    <dbReference type="NCBI Taxonomy" id="1121477"/>
    <lineage>
        <taxon>Bacteria</taxon>
        <taxon>Pseudomonadati</taxon>
        <taxon>Pseudomonadota</taxon>
        <taxon>Alphaproteobacteria</taxon>
        <taxon>Hyphomicrobiales</taxon>
        <taxon>Devosiaceae</taxon>
        <taxon>Devosia</taxon>
    </lineage>
</organism>
<dbReference type="PATRIC" id="fig|1121477.3.peg.1610"/>
<sequence length="226" mass="23344">MLLDVIGQMLPMAMAIALGPIPIVAAVLVALSGSGRGAGFAFTLGWIAGMTVLAIVLVVLIGQLGEPRPGGNFWLDLTRVLVGLLLLWAALRKWQKRPRGGDKPVVPKWIDTFSDVDGAKALRLGVTVALVNPKHFAFTLAAMSPLAEVSLSIAAIGVDVLVFVLLSSGSVLAVALVHAFGGQGVTAQLEGVKQFMLANNNVILMVIFAILGMSVLGSGLSGLAAS</sequence>
<dbReference type="STRING" id="1121477.SAMN02745223_01269"/>